<sequence>MPPKRARGLKAAASSKKQKTEESPAPVVDQDIPIEQTGDDEQTVMLSKEVAEDDEQGQLAVLFETAIEKLRGTDPATALPLLYGTIHECDRMLRAAYSDESNPTPLPADFHRIYASALLELSALIDEQDEENGEAAYVEAAIERADMGLEVEGREEGEERGLKYVRGRGWLRKAQILWSKAEEEPDVNALTQIIETGMKDLDAVDLTALEKEEKQIFVALDTVREFVEITSEGREKLEWVEKKWTEILEAQQENASAHHGYGAVQLTIVGSILEKIEDELDQDDEDEDEDDDEEDEENQGEDYIKARNVLQKAVDSFTKALELTRARKESIGELLQLIAEAKMSYSEVTVGEKQERLYQEAIESLREAREEAGGVLPEKFQEILDGEEEEGEDEEE</sequence>
<dbReference type="InterPro" id="IPR024318">
    <property type="entry name" value="Nro1/ETT1"/>
</dbReference>
<dbReference type="RefSeq" id="XP_019023459.1">
    <property type="nucleotide sequence ID" value="XM_019170218.1"/>
</dbReference>
<keyword evidence="6" id="KW-0539">Nucleus</keyword>
<feature type="region of interest" description="Disordered" evidence="7">
    <location>
        <begin position="369"/>
        <end position="396"/>
    </location>
</feature>
<dbReference type="Proteomes" id="UP000033140">
    <property type="component" value="Unassembled WGS sequence"/>
</dbReference>
<evidence type="ECO:0008006" key="10">
    <source>
        <dbReference type="Google" id="ProtNLM"/>
    </source>
</evidence>
<comment type="subcellular location">
    <subcellularLocation>
        <location evidence="1">Nucleus</location>
    </subcellularLocation>
</comment>
<proteinExistence type="inferred from homology"/>
<evidence type="ECO:0000313" key="8">
    <source>
        <dbReference type="EMBL" id="GAO51716.1"/>
    </source>
</evidence>
<reference evidence="8 9" key="2">
    <citation type="journal article" date="2014" name="J. Gen. Appl. Microbiol.">
        <title>The early diverging ascomycetous budding yeast Saitoella complicata has three histone deacetylases belonging to the Clr6, Hos2, and Rpd3 lineages.</title>
        <authorList>
            <person name="Nishida H."/>
            <person name="Matsumoto T."/>
            <person name="Kondo S."/>
            <person name="Hamamoto M."/>
            <person name="Yoshikawa H."/>
        </authorList>
    </citation>
    <scope>NUCLEOTIDE SEQUENCE [LARGE SCALE GENOMIC DNA]</scope>
    <source>
        <strain evidence="8 9">NRRL Y-17804</strain>
    </source>
</reference>
<keyword evidence="5" id="KW-0804">Transcription</keyword>
<evidence type="ECO:0000256" key="6">
    <source>
        <dbReference type="ARBA" id="ARBA00023242"/>
    </source>
</evidence>
<dbReference type="STRING" id="698492.A0A0E9NPU8"/>
<dbReference type="AlphaFoldDB" id="A0A0E9NPU8"/>
<dbReference type="GO" id="GO:0005634">
    <property type="term" value="C:nucleus"/>
    <property type="evidence" value="ECO:0007669"/>
    <property type="project" value="UniProtKB-SubCell"/>
</dbReference>
<comment type="caution">
    <text evidence="8">The sequence shown here is derived from an EMBL/GenBank/DDBJ whole genome shotgun (WGS) entry which is preliminary data.</text>
</comment>
<keyword evidence="3" id="KW-0810">Translation regulation</keyword>
<evidence type="ECO:0000256" key="4">
    <source>
        <dbReference type="ARBA" id="ARBA00023015"/>
    </source>
</evidence>
<dbReference type="PANTHER" id="PTHR28290">
    <property type="entry name" value="ENHANCER OF TRANSLATION TERMINATION 1"/>
    <property type="match status" value="1"/>
</dbReference>
<reference evidence="8 9" key="3">
    <citation type="journal article" date="2015" name="Genome Announc.">
        <title>Draft Genome Sequence of the Archiascomycetous Yeast Saitoella complicata.</title>
        <authorList>
            <person name="Yamauchi K."/>
            <person name="Kondo S."/>
            <person name="Hamamoto M."/>
            <person name="Takahashi Y."/>
            <person name="Ogura Y."/>
            <person name="Hayashi T."/>
            <person name="Nishida H."/>
        </authorList>
    </citation>
    <scope>NUCLEOTIDE SEQUENCE [LARGE SCALE GENOMIC DNA]</scope>
    <source>
        <strain evidence="8 9">NRRL Y-17804</strain>
    </source>
</reference>
<evidence type="ECO:0000256" key="2">
    <source>
        <dbReference type="ARBA" id="ARBA00007273"/>
    </source>
</evidence>
<evidence type="ECO:0000313" key="9">
    <source>
        <dbReference type="Proteomes" id="UP000033140"/>
    </source>
</evidence>
<name>A0A0E9NPU8_SAICN</name>
<evidence type="ECO:0000256" key="3">
    <source>
        <dbReference type="ARBA" id="ARBA00022845"/>
    </source>
</evidence>
<evidence type="ECO:0000256" key="7">
    <source>
        <dbReference type="SAM" id="MobiDB-lite"/>
    </source>
</evidence>
<dbReference type="EMBL" id="BACD03000051">
    <property type="protein sequence ID" value="GAO51716.1"/>
    <property type="molecule type" value="Genomic_DNA"/>
</dbReference>
<evidence type="ECO:0000256" key="5">
    <source>
        <dbReference type="ARBA" id="ARBA00023163"/>
    </source>
</evidence>
<dbReference type="Pfam" id="PF12753">
    <property type="entry name" value="Nro1"/>
    <property type="match status" value="1"/>
</dbReference>
<feature type="region of interest" description="Disordered" evidence="7">
    <location>
        <begin position="280"/>
        <end position="302"/>
    </location>
</feature>
<dbReference type="OrthoDB" id="5598057at2759"/>
<dbReference type="GO" id="GO:2000640">
    <property type="term" value="P:positive regulation of SREBP signaling pathway"/>
    <property type="evidence" value="ECO:0007669"/>
    <property type="project" value="TreeGrafter"/>
</dbReference>
<dbReference type="PANTHER" id="PTHR28290:SF1">
    <property type="entry name" value="ENHANCER OF TRANSLATION TERMINATION 1"/>
    <property type="match status" value="1"/>
</dbReference>
<dbReference type="OMA" id="WGLYEMS"/>
<reference evidence="8 9" key="1">
    <citation type="journal article" date="2011" name="J. Gen. Appl. Microbiol.">
        <title>Draft genome sequencing of the enigmatic yeast Saitoella complicata.</title>
        <authorList>
            <person name="Nishida H."/>
            <person name="Hamamoto M."/>
            <person name="Sugiyama J."/>
        </authorList>
    </citation>
    <scope>NUCLEOTIDE SEQUENCE [LARGE SCALE GENOMIC DNA]</scope>
    <source>
        <strain evidence="8 9">NRRL Y-17804</strain>
    </source>
</reference>
<evidence type="ECO:0000256" key="1">
    <source>
        <dbReference type="ARBA" id="ARBA00004123"/>
    </source>
</evidence>
<feature type="compositionally biased region" description="Acidic residues" evidence="7">
    <location>
        <begin position="384"/>
        <end position="396"/>
    </location>
</feature>
<keyword evidence="4" id="KW-0805">Transcription regulation</keyword>
<organism evidence="8 9">
    <name type="scientific">Saitoella complicata (strain BCRC 22490 / CBS 7301 / JCM 7358 / NBRC 10748 / NRRL Y-17804)</name>
    <dbReference type="NCBI Taxonomy" id="698492"/>
    <lineage>
        <taxon>Eukaryota</taxon>
        <taxon>Fungi</taxon>
        <taxon>Dikarya</taxon>
        <taxon>Ascomycota</taxon>
        <taxon>Taphrinomycotina</taxon>
        <taxon>Taphrinomycotina incertae sedis</taxon>
        <taxon>Saitoella</taxon>
    </lineage>
</organism>
<accession>A0A0E9NPU8</accession>
<dbReference type="GO" id="GO:0006417">
    <property type="term" value="P:regulation of translation"/>
    <property type="evidence" value="ECO:0007669"/>
    <property type="project" value="UniProtKB-KW"/>
</dbReference>
<feature type="region of interest" description="Disordered" evidence="7">
    <location>
        <begin position="1"/>
        <end position="36"/>
    </location>
</feature>
<comment type="similarity">
    <text evidence="2">Belongs to the ETT1 family.</text>
</comment>
<feature type="compositionally biased region" description="Acidic residues" evidence="7">
    <location>
        <begin position="280"/>
        <end position="300"/>
    </location>
</feature>
<protein>
    <recommendedName>
        <fullName evidence="10">Enhancer of translation termination 1</fullName>
    </recommendedName>
</protein>
<keyword evidence="9" id="KW-1185">Reference proteome</keyword>
<gene>
    <name evidence="8" type="ORF">G7K_5809-t1</name>
</gene>